<evidence type="ECO:0000313" key="2">
    <source>
        <dbReference type="EMBL" id="BBB30852.1"/>
    </source>
</evidence>
<dbReference type="CDD" id="cd01447">
    <property type="entry name" value="Polysulfide_ST"/>
    <property type="match status" value="1"/>
</dbReference>
<proteinExistence type="predicted"/>
<dbReference type="SUPFAM" id="SSF52821">
    <property type="entry name" value="Rhodanese/Cell cycle control phosphatase"/>
    <property type="match status" value="1"/>
</dbReference>
<keyword evidence="3" id="KW-1185">Reference proteome</keyword>
<dbReference type="KEGG" id="njp:NEJAP_2912"/>
<gene>
    <name evidence="2" type="ORF">NEJAP_2912</name>
</gene>
<dbReference type="Gene3D" id="3.40.250.10">
    <property type="entry name" value="Rhodanese-like domain"/>
    <property type="match status" value="1"/>
</dbReference>
<dbReference type="Pfam" id="PF00581">
    <property type="entry name" value="Rhodanese"/>
    <property type="match status" value="1"/>
</dbReference>
<dbReference type="InterPro" id="IPR036873">
    <property type="entry name" value="Rhodanese-like_dom_sf"/>
</dbReference>
<dbReference type="EMBL" id="AP014546">
    <property type="protein sequence ID" value="BBB30852.1"/>
    <property type="molecule type" value="Genomic_DNA"/>
</dbReference>
<dbReference type="RefSeq" id="WP_201348009.1">
    <property type="nucleotide sequence ID" value="NZ_AP014546.1"/>
</dbReference>
<dbReference type="AlphaFoldDB" id="A0A7R6PQQ4"/>
<evidence type="ECO:0000313" key="3">
    <source>
        <dbReference type="Proteomes" id="UP000595332"/>
    </source>
</evidence>
<dbReference type="InterPro" id="IPR001763">
    <property type="entry name" value="Rhodanese-like_dom"/>
</dbReference>
<dbReference type="Proteomes" id="UP000595332">
    <property type="component" value="Chromosome"/>
</dbReference>
<name>A0A7R6PQQ4_9GAMM</name>
<organism evidence="2 3">
    <name type="scientific">Neptunomonas japonica JAMM 1380</name>
    <dbReference type="NCBI Taxonomy" id="1441457"/>
    <lineage>
        <taxon>Bacteria</taxon>
        <taxon>Pseudomonadati</taxon>
        <taxon>Pseudomonadota</taxon>
        <taxon>Gammaproteobacteria</taxon>
        <taxon>Oceanospirillales</taxon>
        <taxon>Oceanospirillaceae</taxon>
        <taxon>Neptunomonas</taxon>
    </lineage>
</organism>
<evidence type="ECO:0000259" key="1">
    <source>
        <dbReference type="PROSITE" id="PS50206"/>
    </source>
</evidence>
<dbReference type="SMART" id="SM00450">
    <property type="entry name" value="RHOD"/>
    <property type="match status" value="1"/>
</dbReference>
<feature type="domain" description="Rhodanese" evidence="1">
    <location>
        <begin position="33"/>
        <end position="126"/>
    </location>
</feature>
<protein>
    <submittedName>
        <fullName evidence="2">Rhodanese</fullName>
    </submittedName>
</protein>
<reference evidence="2 3" key="1">
    <citation type="journal article" date="2008" name="Int. J. Syst. Evol. Microbiol.">
        <title>Neptunomonas japonica sp. nov., an Osedax japonicus symbiont-like bacterium isolated from sediment adjacent to sperm whale carcasses off Kagoshima, Japan.</title>
        <authorList>
            <person name="Miyazaki M."/>
            <person name="Nogi Y."/>
            <person name="Fujiwara Y."/>
            <person name="Kawato M."/>
            <person name="Kubokawa K."/>
            <person name="Horikoshi K."/>
        </authorList>
    </citation>
    <scope>NUCLEOTIDE SEQUENCE [LARGE SCALE GENOMIC DNA]</scope>
    <source>
        <strain evidence="2 3">JAMM 1380</strain>
    </source>
</reference>
<accession>A0A7R6PQQ4</accession>
<sequence>MPLIIKKGIYQLVEEANKVVEEVSISKALSLYQEEGVQFVDLRDIRELNREGRIPGAYHCPRGMLEFWIDPQSPYAKNIFQQDLKFVLFCGGGLRSALAGKAAIEMGLHNVVHMHGGFSAWVAAEGFISTS</sequence>
<dbReference type="PROSITE" id="PS50206">
    <property type="entry name" value="RHODANESE_3"/>
    <property type="match status" value="1"/>
</dbReference>